<dbReference type="InterPro" id="IPR000515">
    <property type="entry name" value="MetI-like"/>
</dbReference>
<dbReference type="PROSITE" id="PS50893">
    <property type="entry name" value="ABC_TRANSPORTER_2"/>
    <property type="match status" value="1"/>
</dbReference>
<evidence type="ECO:0000256" key="2">
    <source>
        <dbReference type="ARBA" id="ARBA00022448"/>
    </source>
</evidence>
<dbReference type="InterPro" id="IPR017871">
    <property type="entry name" value="ABC_transporter-like_CS"/>
</dbReference>
<reference evidence="15" key="2">
    <citation type="submission" date="2020-09" db="EMBL/GenBank/DDBJ databases">
        <authorList>
            <person name="Sun Q."/>
            <person name="Zhou Y."/>
        </authorList>
    </citation>
    <scope>NUCLEOTIDE SEQUENCE</scope>
    <source>
        <strain evidence="15">CGMCC 4.7398</strain>
    </source>
</reference>
<organism evidence="15 16">
    <name type="scientific">Promicromonospora soli</name>
    <dbReference type="NCBI Taxonomy" id="2035533"/>
    <lineage>
        <taxon>Bacteria</taxon>
        <taxon>Bacillati</taxon>
        <taxon>Actinomycetota</taxon>
        <taxon>Actinomycetes</taxon>
        <taxon>Micrococcales</taxon>
        <taxon>Promicromonosporaceae</taxon>
        <taxon>Promicromonospora</taxon>
    </lineage>
</organism>
<comment type="similarity">
    <text evidence="10">Belongs to the binding-protein-dependent transport system permease family.</text>
</comment>
<evidence type="ECO:0000256" key="3">
    <source>
        <dbReference type="ARBA" id="ARBA00022505"/>
    </source>
</evidence>
<dbReference type="InterPro" id="IPR035906">
    <property type="entry name" value="MetI-like_sf"/>
</dbReference>
<keyword evidence="4 10" id="KW-0812">Transmembrane</keyword>
<evidence type="ECO:0000256" key="6">
    <source>
        <dbReference type="ARBA" id="ARBA00022840"/>
    </source>
</evidence>
<dbReference type="GO" id="GO:0016887">
    <property type="term" value="F:ATP hydrolysis activity"/>
    <property type="evidence" value="ECO:0007669"/>
    <property type="project" value="InterPro"/>
</dbReference>
<evidence type="ECO:0000256" key="1">
    <source>
        <dbReference type="ARBA" id="ARBA00004141"/>
    </source>
</evidence>
<feature type="transmembrane region" description="Helical" evidence="10">
    <location>
        <begin position="47"/>
        <end position="74"/>
    </location>
</feature>
<dbReference type="EMBL" id="BNAS01000010">
    <property type="protein sequence ID" value="GHH79973.1"/>
    <property type="molecule type" value="Genomic_DNA"/>
</dbReference>
<dbReference type="InterPro" id="IPR027417">
    <property type="entry name" value="P-loop_NTPase"/>
</dbReference>
<dbReference type="Gene3D" id="1.10.3720.10">
    <property type="entry name" value="MetI-like"/>
    <property type="match status" value="1"/>
</dbReference>
<evidence type="ECO:0000256" key="7">
    <source>
        <dbReference type="ARBA" id="ARBA00022989"/>
    </source>
</evidence>
<dbReference type="PROSITE" id="PS50928">
    <property type="entry name" value="ABC_TM1"/>
    <property type="match status" value="1"/>
</dbReference>
<dbReference type="InterPro" id="IPR004606">
    <property type="entry name" value="Mop_domain"/>
</dbReference>
<feature type="transmembrane region" description="Helical" evidence="10">
    <location>
        <begin position="86"/>
        <end position="108"/>
    </location>
</feature>
<comment type="caution">
    <text evidence="15">The sequence shown here is derived from an EMBL/GenBank/DDBJ whole genome shotgun (WGS) entry which is preliminary data.</text>
</comment>
<keyword evidence="7 10" id="KW-1133">Transmembrane helix</keyword>
<feature type="transmembrane region" description="Helical" evidence="10">
    <location>
        <begin position="231"/>
        <end position="254"/>
    </location>
</feature>
<dbReference type="PANTHER" id="PTHR42781">
    <property type="entry name" value="SPERMIDINE/PUTRESCINE IMPORT ATP-BINDING PROTEIN POTA"/>
    <property type="match status" value="1"/>
</dbReference>
<evidence type="ECO:0000259" key="13">
    <source>
        <dbReference type="PROSITE" id="PS50928"/>
    </source>
</evidence>
<evidence type="ECO:0000256" key="4">
    <source>
        <dbReference type="ARBA" id="ARBA00022692"/>
    </source>
</evidence>
<dbReference type="Pfam" id="PF03459">
    <property type="entry name" value="TOBE"/>
    <property type="match status" value="1"/>
</dbReference>
<feature type="compositionally biased region" description="Low complexity" evidence="11">
    <location>
        <begin position="301"/>
        <end position="330"/>
    </location>
</feature>
<dbReference type="NCBIfam" id="TIGR01581">
    <property type="entry name" value="Mo_ABC_porter"/>
    <property type="match status" value="1"/>
</dbReference>
<keyword evidence="3 9" id="KW-0500">Molybdenum</keyword>
<evidence type="ECO:0000256" key="10">
    <source>
        <dbReference type="RuleBase" id="RU363032"/>
    </source>
</evidence>
<dbReference type="Proteomes" id="UP000627369">
    <property type="component" value="Unassembled WGS sequence"/>
</dbReference>
<feature type="region of interest" description="Disordered" evidence="11">
    <location>
        <begin position="265"/>
        <end position="365"/>
    </location>
</feature>
<feature type="domain" description="Mop" evidence="14">
    <location>
        <begin position="667"/>
        <end position="756"/>
    </location>
</feature>
<accession>A0A919G8E7</accession>
<evidence type="ECO:0000256" key="11">
    <source>
        <dbReference type="SAM" id="MobiDB-lite"/>
    </source>
</evidence>
<dbReference type="GO" id="GO:0005886">
    <property type="term" value="C:plasma membrane"/>
    <property type="evidence" value="ECO:0007669"/>
    <property type="project" value="UniProtKB-SubCell"/>
</dbReference>
<evidence type="ECO:0008006" key="17">
    <source>
        <dbReference type="Google" id="ProtNLM"/>
    </source>
</evidence>
<name>A0A919G8E7_9MICO</name>
<dbReference type="PROSITE" id="PS51866">
    <property type="entry name" value="MOP"/>
    <property type="match status" value="1"/>
</dbReference>
<dbReference type="InterPro" id="IPR006469">
    <property type="entry name" value="NifC_ABC_porter"/>
</dbReference>
<protein>
    <recommendedName>
        <fullName evidence="17">Molybdate transport system permease protein</fullName>
    </recommendedName>
</protein>
<dbReference type="PROSITE" id="PS00211">
    <property type="entry name" value="ABC_TRANSPORTER_1"/>
    <property type="match status" value="1"/>
</dbReference>
<evidence type="ECO:0000256" key="8">
    <source>
        <dbReference type="ARBA" id="ARBA00023136"/>
    </source>
</evidence>
<evidence type="ECO:0000313" key="15">
    <source>
        <dbReference type="EMBL" id="GHH79973.1"/>
    </source>
</evidence>
<keyword evidence="2 10" id="KW-0813">Transport</keyword>
<feature type="compositionally biased region" description="Gly residues" evidence="11">
    <location>
        <begin position="331"/>
        <end position="347"/>
    </location>
</feature>
<feature type="transmembrane region" description="Helical" evidence="10">
    <location>
        <begin position="200"/>
        <end position="219"/>
    </location>
</feature>
<keyword evidence="5" id="KW-0547">Nucleotide-binding</keyword>
<evidence type="ECO:0000313" key="16">
    <source>
        <dbReference type="Proteomes" id="UP000627369"/>
    </source>
</evidence>
<feature type="transmembrane region" description="Helical" evidence="10">
    <location>
        <begin position="172"/>
        <end position="194"/>
    </location>
</feature>
<dbReference type="CDD" id="cd06261">
    <property type="entry name" value="TM_PBP2"/>
    <property type="match status" value="1"/>
</dbReference>
<dbReference type="PANTHER" id="PTHR42781:SF4">
    <property type="entry name" value="SPERMIDINE_PUTRESCINE IMPORT ATP-BINDING PROTEIN POTA"/>
    <property type="match status" value="1"/>
</dbReference>
<dbReference type="NCBIfam" id="TIGR02141">
    <property type="entry name" value="modB_ABC"/>
    <property type="match status" value="1"/>
</dbReference>
<evidence type="ECO:0000256" key="5">
    <source>
        <dbReference type="ARBA" id="ARBA00022741"/>
    </source>
</evidence>
<dbReference type="InterPro" id="IPR011867">
    <property type="entry name" value="ModB_ABC"/>
</dbReference>
<reference evidence="15" key="1">
    <citation type="journal article" date="2014" name="Int. J. Syst. Evol. Microbiol.">
        <title>Complete genome sequence of Corynebacterium casei LMG S-19264T (=DSM 44701T), isolated from a smear-ripened cheese.</title>
        <authorList>
            <consortium name="US DOE Joint Genome Institute (JGI-PGF)"/>
            <person name="Walter F."/>
            <person name="Albersmeier A."/>
            <person name="Kalinowski J."/>
            <person name="Ruckert C."/>
        </authorList>
    </citation>
    <scope>NUCLEOTIDE SEQUENCE</scope>
    <source>
        <strain evidence="15">CGMCC 4.7398</strain>
    </source>
</reference>
<dbReference type="Gene3D" id="2.40.50.100">
    <property type="match status" value="1"/>
</dbReference>
<proteinExistence type="inferred from homology"/>
<feature type="domain" description="ABC transmembrane type-1" evidence="13">
    <location>
        <begin position="48"/>
        <end position="250"/>
    </location>
</feature>
<sequence length="757" mass="76391">MNGLPRWVVPPAALGALLVVLPVASLLTRVDVGSLGPLLTSPGARDALWLSLRTSVVATLLCIALGVPLALLLARASFPGRRIMRALLLLPLVLPPVVGGLALLTLLGRSGLLGGALEGLGVRVPFTTAAVVLAQAFVALPFLVLTLDGALRSHDTAHEDVAATLGARPTRVLLRVTLPALAPALVSGTVLAFARALGEFGATITFAGALQGVTQTLPLEIYLQRSSDPDAAVALSLVLVVVALAIIVAAYGPWFPQVSEAVLPGGESPGPTSRDVPGPGGSPRSSGRLGTEPRDPANRASWSNWSLSGSSRESPAAAGAQTGDAQTGDAQTGGGQAGGGQAGGGQAGEPSAGGPLSDGARPPVPLSLRVRVPERGVDVALDVPAGEVVAILGPNGAGKSTLLQAVAGLGGHRGDVTVTIGDRVLAGPGVRAAPPRDRRVGWLGQRAPLLRHLSVAGNVAFGPVSRGVPHGTAAALAQSLLSDVGAAHLAGRRPHELSGGQAQRVAIARALATDPDVLLVDEPFSALDVGAAQHARLLLQAAHRSAPRTTLLVTHDLLDVAQLADRVVVLEEGRVVEDGPAAEVLARPRSTFGGRFAGVNLLVGRVLVAAEGLGPERRMVSVEASGATLSTALGEVHGTAEEVLADDTEAVALFEPRAVSVHRDPPGGSPRNAFPVVLTAIEPHGPLLRVWAAARSADDAGGHNSGAGTGAGADRSGGAAPQIAADLTPAAVAELGLAPGERLWFVVKAAEVTVLPR</sequence>
<dbReference type="InterPro" id="IPR003439">
    <property type="entry name" value="ABC_transporter-like_ATP-bd"/>
</dbReference>
<feature type="transmembrane region" description="Helical" evidence="10">
    <location>
        <begin position="7"/>
        <end position="27"/>
    </location>
</feature>
<dbReference type="Pfam" id="PF00005">
    <property type="entry name" value="ABC_tran"/>
    <property type="match status" value="1"/>
</dbReference>
<keyword evidence="8 10" id="KW-0472">Membrane</keyword>
<evidence type="ECO:0000259" key="14">
    <source>
        <dbReference type="PROSITE" id="PS51866"/>
    </source>
</evidence>
<dbReference type="SUPFAM" id="SSF52540">
    <property type="entry name" value="P-loop containing nucleoside triphosphate hydrolases"/>
    <property type="match status" value="1"/>
</dbReference>
<dbReference type="RefSeq" id="WP_189671741.1">
    <property type="nucleotide sequence ID" value="NZ_BNAS01000010.1"/>
</dbReference>
<dbReference type="SUPFAM" id="SSF50331">
    <property type="entry name" value="MOP-like"/>
    <property type="match status" value="1"/>
</dbReference>
<evidence type="ECO:0000256" key="9">
    <source>
        <dbReference type="PROSITE-ProRule" id="PRU01213"/>
    </source>
</evidence>
<keyword evidence="16" id="KW-1185">Reference proteome</keyword>
<dbReference type="InterPro" id="IPR005116">
    <property type="entry name" value="Transp-assoc_OB_typ1"/>
</dbReference>
<dbReference type="InterPro" id="IPR008995">
    <property type="entry name" value="Mo/tungstate-bd_C_term_dom"/>
</dbReference>
<dbReference type="InterPro" id="IPR050093">
    <property type="entry name" value="ABC_SmlMolc_Importer"/>
</dbReference>
<feature type="transmembrane region" description="Helical" evidence="10">
    <location>
        <begin position="128"/>
        <end position="151"/>
    </location>
</feature>
<dbReference type="Gene3D" id="3.40.50.300">
    <property type="entry name" value="P-loop containing nucleotide triphosphate hydrolases"/>
    <property type="match status" value="1"/>
</dbReference>
<dbReference type="SMART" id="SM00382">
    <property type="entry name" value="AAA"/>
    <property type="match status" value="1"/>
</dbReference>
<feature type="domain" description="ABC transporter" evidence="12">
    <location>
        <begin position="361"/>
        <end position="597"/>
    </location>
</feature>
<dbReference type="AlphaFoldDB" id="A0A919G8E7"/>
<gene>
    <name evidence="15" type="ORF">GCM10017772_47120</name>
</gene>
<dbReference type="SUPFAM" id="SSF161098">
    <property type="entry name" value="MetI-like"/>
    <property type="match status" value="1"/>
</dbReference>
<dbReference type="Pfam" id="PF00528">
    <property type="entry name" value="BPD_transp_1"/>
    <property type="match status" value="1"/>
</dbReference>
<evidence type="ECO:0000259" key="12">
    <source>
        <dbReference type="PROSITE" id="PS50893"/>
    </source>
</evidence>
<dbReference type="InterPro" id="IPR003593">
    <property type="entry name" value="AAA+_ATPase"/>
</dbReference>
<dbReference type="GO" id="GO:0005524">
    <property type="term" value="F:ATP binding"/>
    <property type="evidence" value="ECO:0007669"/>
    <property type="project" value="UniProtKB-KW"/>
</dbReference>
<keyword evidence="6" id="KW-0067">ATP-binding</keyword>
<dbReference type="GO" id="GO:0015098">
    <property type="term" value="F:molybdate ion transmembrane transporter activity"/>
    <property type="evidence" value="ECO:0007669"/>
    <property type="project" value="InterPro"/>
</dbReference>
<feature type="region of interest" description="Disordered" evidence="11">
    <location>
        <begin position="698"/>
        <end position="720"/>
    </location>
</feature>
<comment type="subcellular location">
    <subcellularLocation>
        <location evidence="10">Cell membrane</location>
        <topology evidence="10">Multi-pass membrane protein</topology>
    </subcellularLocation>
    <subcellularLocation>
        <location evidence="1">Membrane</location>
        <topology evidence="1">Multi-pass membrane protein</topology>
    </subcellularLocation>
</comment>